<dbReference type="EMBL" id="JAAXYO010000090">
    <property type="protein sequence ID" value="MBU2788016.1"/>
    <property type="molecule type" value="Genomic_DNA"/>
</dbReference>
<name>A0AAE3CJR1_9PROT</name>
<gene>
    <name evidence="1" type="ORF">HFQ13_07340</name>
</gene>
<sequence>MSFIADDLPVGPKIFAAFNAGFTRTPVKTCGGRRYCLPRTSIRYIVAIGTDFHTVDPMGKTMMPTGTTMQSPWIPQQLPLKASRRIWLLAHSLGCFMTSISMTSGPETQSNNYAKSVTCSPSDSNEITPSFRRVFFVSAMLLGCLLGLAERTRNIFTILINHPIRKKTAHLYQI</sequence>
<evidence type="ECO:0000313" key="2">
    <source>
        <dbReference type="Proteomes" id="UP001197378"/>
    </source>
</evidence>
<dbReference type="AlphaFoldDB" id="A0AAE3CJR1"/>
<comment type="caution">
    <text evidence="1">The sequence shown here is derived from an EMBL/GenBank/DDBJ whole genome shotgun (WGS) entry which is preliminary data.</text>
</comment>
<organism evidence="1 2">
    <name type="scientific">Igneacidithiobacillus copahuensis</name>
    <dbReference type="NCBI Taxonomy" id="2724909"/>
    <lineage>
        <taxon>Bacteria</taxon>
        <taxon>Pseudomonadati</taxon>
        <taxon>Pseudomonadota</taxon>
        <taxon>Acidithiobacillia</taxon>
        <taxon>Acidithiobacillales</taxon>
        <taxon>Acidithiobacillaceae</taxon>
        <taxon>Igneacidithiobacillus</taxon>
    </lineage>
</organism>
<dbReference type="Proteomes" id="UP001197378">
    <property type="component" value="Unassembled WGS sequence"/>
</dbReference>
<protein>
    <submittedName>
        <fullName evidence="1">Uncharacterized protein</fullName>
    </submittedName>
</protein>
<keyword evidence="2" id="KW-1185">Reference proteome</keyword>
<evidence type="ECO:0000313" key="1">
    <source>
        <dbReference type="EMBL" id="MBU2788016.1"/>
    </source>
</evidence>
<accession>A0AAE3CJR1</accession>
<proteinExistence type="predicted"/>
<reference evidence="1" key="1">
    <citation type="journal article" date="2021" name="ISME J.">
        <title>Genomic evolution of the class Acidithiobacillia: deep-branching Proteobacteria living in extreme acidic conditions.</title>
        <authorList>
            <person name="Moya-Beltran A."/>
            <person name="Beard S."/>
            <person name="Rojas-Villalobos C."/>
            <person name="Issotta F."/>
            <person name="Gallardo Y."/>
            <person name="Ulloa R."/>
            <person name="Giaveno A."/>
            <person name="Degli Esposti M."/>
            <person name="Johnson D.B."/>
            <person name="Quatrini R."/>
        </authorList>
    </citation>
    <scope>NUCLEOTIDE SEQUENCE</scope>
    <source>
        <strain evidence="1">VAN18-1</strain>
    </source>
</reference>